<dbReference type="AlphaFoldDB" id="A0A4Y7QJ17"/>
<dbReference type="PANTHER" id="PTHR36845:SF1">
    <property type="entry name" value="HYDROLASE, PUTATIVE (AFU_ORTHOLOGUE AFUA_7G05090)-RELATED"/>
    <property type="match status" value="1"/>
</dbReference>
<keyword evidence="3" id="KW-0732">Signal</keyword>
<dbReference type="GO" id="GO:0000272">
    <property type="term" value="P:polysaccharide catabolic process"/>
    <property type="evidence" value="ECO:0007669"/>
    <property type="project" value="TreeGrafter"/>
</dbReference>
<feature type="signal peptide" evidence="3">
    <location>
        <begin position="1"/>
        <end position="24"/>
    </location>
</feature>
<sequence>MASCRTRTIALISYCQLLLILVIAADVPVELYSPIIGQKLLKIASNETAGQYPEYTDRENGAWQYFDPNVWTVGFFPSTLYALNNRSKLCPSLSDGTDWLSLGRQWSTGEIPYETTNELVHDVGFASFPFQDELLVNSANQTALTAVNDFATDLANRYNPIVGCTRSWDPAEPFEVIIDNMMNLEVLFVSAGLTGNDTLRQIAISHADHTIANHVRPDGSSFHVVEYDSSTGSVVRRWTAQGYADNSTWSRGQAWGIYGFAIMFANTGTQRYLDTSRSMATYFKNNLPSDGIVPWDFDAPLTPPRPADTSAATIAATALLLLSRMEQSLSPPNTTGSQIWSDFAIQLLDKVTTLAWKPSWQSLLSNGTVDNHNQPLNNLTGIVYGDYYYVKAGNDLLSMGLTQCPSKSSTTGSGSSPRPSSSGAATDVSRLLFLVMGVVLAVTSGNL</sequence>
<dbReference type="SUPFAM" id="SSF48208">
    <property type="entry name" value="Six-hairpin glycosidases"/>
    <property type="match status" value="1"/>
</dbReference>
<dbReference type="OrthoDB" id="2317065at2759"/>
<dbReference type="InterPro" id="IPR012341">
    <property type="entry name" value="6hp_glycosidase-like_sf"/>
</dbReference>
<dbReference type="GO" id="GO:0052757">
    <property type="term" value="F:chondroitin hydrolase activity"/>
    <property type="evidence" value="ECO:0007669"/>
    <property type="project" value="TreeGrafter"/>
</dbReference>
<dbReference type="Proteomes" id="UP000294933">
    <property type="component" value="Unassembled WGS sequence"/>
</dbReference>
<keyword evidence="5" id="KW-1185">Reference proteome</keyword>
<reference evidence="4 5" key="1">
    <citation type="submission" date="2018-06" db="EMBL/GenBank/DDBJ databases">
        <title>A transcriptomic atlas of mushroom development highlights an independent origin of complex multicellularity.</title>
        <authorList>
            <consortium name="DOE Joint Genome Institute"/>
            <person name="Krizsan K."/>
            <person name="Almasi E."/>
            <person name="Merenyi Z."/>
            <person name="Sahu N."/>
            <person name="Viragh M."/>
            <person name="Koszo T."/>
            <person name="Mondo S."/>
            <person name="Kiss B."/>
            <person name="Balint B."/>
            <person name="Kues U."/>
            <person name="Barry K."/>
            <person name="Hegedus J.C."/>
            <person name="Henrissat B."/>
            <person name="Johnson J."/>
            <person name="Lipzen A."/>
            <person name="Ohm R."/>
            <person name="Nagy I."/>
            <person name="Pangilinan J."/>
            <person name="Yan J."/>
            <person name="Xiong Y."/>
            <person name="Grigoriev I.V."/>
            <person name="Hibbett D.S."/>
            <person name="Nagy L.G."/>
        </authorList>
    </citation>
    <scope>NUCLEOTIDE SEQUENCE [LARGE SCALE GENOMIC DNA]</scope>
    <source>
        <strain evidence="4 5">SZMC22713</strain>
    </source>
</reference>
<accession>A0A4Y7QJ17</accession>
<evidence type="ECO:0000256" key="2">
    <source>
        <dbReference type="ARBA" id="ARBA00038358"/>
    </source>
</evidence>
<organism evidence="4 5">
    <name type="scientific">Rickenella mellea</name>
    <dbReference type="NCBI Taxonomy" id="50990"/>
    <lineage>
        <taxon>Eukaryota</taxon>
        <taxon>Fungi</taxon>
        <taxon>Dikarya</taxon>
        <taxon>Basidiomycota</taxon>
        <taxon>Agaricomycotina</taxon>
        <taxon>Agaricomycetes</taxon>
        <taxon>Hymenochaetales</taxon>
        <taxon>Rickenellaceae</taxon>
        <taxon>Rickenella</taxon>
    </lineage>
</organism>
<dbReference type="Gene3D" id="1.50.10.10">
    <property type="match status" value="1"/>
</dbReference>
<protein>
    <submittedName>
        <fullName evidence="4">Glycoside hydrolase family 88 protein</fullName>
    </submittedName>
</protein>
<dbReference type="InterPro" id="IPR008928">
    <property type="entry name" value="6-hairpin_glycosidase_sf"/>
</dbReference>
<keyword evidence="1 4" id="KW-0378">Hydrolase</keyword>
<dbReference type="InterPro" id="IPR052369">
    <property type="entry name" value="UG_Glycosaminoglycan_Hydrolase"/>
</dbReference>
<dbReference type="PANTHER" id="PTHR36845">
    <property type="entry name" value="HYDROLASE, PUTATIVE (AFU_ORTHOLOGUE AFUA_7G05090)-RELATED"/>
    <property type="match status" value="1"/>
</dbReference>
<dbReference type="VEuPathDB" id="FungiDB:BD410DRAFT_782753"/>
<feature type="chain" id="PRO_5021264491" evidence="3">
    <location>
        <begin position="25"/>
        <end position="447"/>
    </location>
</feature>
<evidence type="ECO:0000313" key="5">
    <source>
        <dbReference type="Proteomes" id="UP000294933"/>
    </source>
</evidence>
<gene>
    <name evidence="4" type="ORF">BD410DRAFT_782753</name>
</gene>
<proteinExistence type="inferred from homology"/>
<name>A0A4Y7QJ17_9AGAM</name>
<evidence type="ECO:0000313" key="4">
    <source>
        <dbReference type="EMBL" id="TDL27623.1"/>
    </source>
</evidence>
<dbReference type="STRING" id="50990.A0A4Y7QJ17"/>
<evidence type="ECO:0000256" key="1">
    <source>
        <dbReference type="ARBA" id="ARBA00022801"/>
    </source>
</evidence>
<evidence type="ECO:0000256" key="3">
    <source>
        <dbReference type="SAM" id="SignalP"/>
    </source>
</evidence>
<dbReference type="EMBL" id="ML170159">
    <property type="protein sequence ID" value="TDL27623.1"/>
    <property type="molecule type" value="Genomic_DNA"/>
</dbReference>
<comment type="similarity">
    <text evidence="2">Belongs to the glycosyl hydrolase 88 family.</text>
</comment>